<name>A0A164KE13_BACCE</name>
<organism evidence="2 3">
    <name type="scientific">Bacillus cereus</name>
    <dbReference type="NCBI Taxonomy" id="1396"/>
    <lineage>
        <taxon>Bacteria</taxon>
        <taxon>Bacillati</taxon>
        <taxon>Bacillota</taxon>
        <taxon>Bacilli</taxon>
        <taxon>Bacillales</taxon>
        <taxon>Bacillaceae</taxon>
        <taxon>Bacillus</taxon>
        <taxon>Bacillus cereus group</taxon>
    </lineage>
</organism>
<proteinExistence type="predicted"/>
<reference evidence="2 3" key="1">
    <citation type="submission" date="2015-09" db="EMBL/GenBank/DDBJ databases">
        <title>Bacillus cereus food isolates.</title>
        <authorList>
            <person name="Boekhorst J."/>
        </authorList>
    </citation>
    <scope>NUCLEOTIDE SEQUENCE [LARGE SCALE GENOMIC DNA]</scope>
    <source>
        <strain evidence="2 3">B4088</strain>
    </source>
</reference>
<dbReference type="Proteomes" id="UP000076482">
    <property type="component" value="Unassembled WGS sequence"/>
</dbReference>
<protein>
    <submittedName>
        <fullName evidence="2">Uncharacterized protein</fullName>
    </submittedName>
</protein>
<keyword evidence="1" id="KW-0472">Membrane</keyword>
<keyword evidence="1" id="KW-0812">Transmembrane</keyword>
<dbReference type="AlphaFoldDB" id="A0A164KE13"/>
<sequence>MLPILIPFCGFALGMVVPFTVKLFGINVVPFGIKSVKITLFAVVLPELIMVEVKVSVSPIVENVELTVLFIDRVASIIGVTVVFVIVLPTAGDWFGFTVYS</sequence>
<feature type="transmembrane region" description="Helical" evidence="1">
    <location>
        <begin position="28"/>
        <end position="49"/>
    </location>
</feature>
<dbReference type="EMBL" id="LJKE01000137">
    <property type="protein sequence ID" value="KZD49549.1"/>
    <property type="molecule type" value="Genomic_DNA"/>
</dbReference>
<evidence type="ECO:0000256" key="1">
    <source>
        <dbReference type="SAM" id="Phobius"/>
    </source>
</evidence>
<evidence type="ECO:0000313" key="3">
    <source>
        <dbReference type="Proteomes" id="UP000076482"/>
    </source>
</evidence>
<accession>A0A164KE13</accession>
<evidence type="ECO:0000313" key="2">
    <source>
        <dbReference type="EMBL" id="KZD49549.1"/>
    </source>
</evidence>
<feature type="transmembrane region" description="Helical" evidence="1">
    <location>
        <begin position="70"/>
        <end position="91"/>
    </location>
</feature>
<comment type="caution">
    <text evidence="2">The sequence shown here is derived from an EMBL/GenBank/DDBJ whole genome shotgun (WGS) entry which is preliminary data.</text>
</comment>
<gene>
    <name evidence="2" type="ORF">B4088_6609</name>
</gene>
<keyword evidence="1" id="KW-1133">Transmembrane helix</keyword>
<dbReference type="PATRIC" id="fig|1396.535.peg.5109"/>